<dbReference type="EMBL" id="LYXU01000003">
    <property type="protein sequence ID" value="OBS20827.1"/>
    <property type="molecule type" value="Genomic_DNA"/>
</dbReference>
<evidence type="ECO:0000313" key="3">
    <source>
        <dbReference type="Proteomes" id="UP000091967"/>
    </source>
</evidence>
<dbReference type="InterPro" id="IPR021848">
    <property type="entry name" value="HODM_asu-like"/>
</dbReference>
<dbReference type="AlphaFoldDB" id="A0A1B8AK34"/>
<keyword evidence="1" id="KW-0472">Membrane</keyword>
<name>A0A1B8AK34_FUSPO</name>
<protein>
    <submittedName>
        <fullName evidence="2">Uncharacterized protein</fullName>
    </submittedName>
</protein>
<proteinExistence type="predicted"/>
<reference evidence="2 3" key="1">
    <citation type="submission" date="2016-06" db="EMBL/GenBank/DDBJ databases">
        <title>Living apart together: crosstalk between the core and supernumerary genomes in a fungal plant pathogen.</title>
        <authorList>
            <person name="Vanheule A."/>
            <person name="Audenaert K."/>
            <person name="Warris S."/>
            <person name="Van De Geest H."/>
            <person name="Schijlen E."/>
            <person name="Hofte M."/>
            <person name="De Saeger S."/>
            <person name="Haesaert G."/>
            <person name="Waalwijk C."/>
            <person name="Van Der Lee T."/>
        </authorList>
    </citation>
    <scope>NUCLEOTIDE SEQUENCE [LARGE SCALE GENOMIC DNA]</scope>
    <source>
        <strain evidence="2 3">2516</strain>
    </source>
</reference>
<dbReference type="STRING" id="36050.A0A1B8AK34"/>
<keyword evidence="3" id="KW-1185">Reference proteome</keyword>
<evidence type="ECO:0000256" key="1">
    <source>
        <dbReference type="SAM" id="Phobius"/>
    </source>
</evidence>
<feature type="transmembrane region" description="Helical" evidence="1">
    <location>
        <begin position="20"/>
        <end position="41"/>
    </location>
</feature>
<evidence type="ECO:0000313" key="2">
    <source>
        <dbReference type="EMBL" id="OBS20827.1"/>
    </source>
</evidence>
<dbReference type="Proteomes" id="UP000091967">
    <property type="component" value="Unassembled WGS sequence"/>
</dbReference>
<comment type="caution">
    <text evidence="2">The sequence shown here is derived from an EMBL/GenBank/DDBJ whole genome shotgun (WGS) entry which is preliminary data.</text>
</comment>
<organism evidence="2 3">
    <name type="scientific">Fusarium poae</name>
    <dbReference type="NCBI Taxonomy" id="36050"/>
    <lineage>
        <taxon>Eukaryota</taxon>
        <taxon>Fungi</taxon>
        <taxon>Dikarya</taxon>
        <taxon>Ascomycota</taxon>
        <taxon>Pezizomycotina</taxon>
        <taxon>Sordariomycetes</taxon>
        <taxon>Hypocreomycetidae</taxon>
        <taxon>Hypocreales</taxon>
        <taxon>Nectriaceae</taxon>
        <taxon>Fusarium</taxon>
    </lineage>
</organism>
<gene>
    <name evidence="2" type="ORF">FPOA_07168</name>
</gene>
<accession>A0A1B8AK34</accession>
<sequence length="482" mass="55199">MIINMLAIKEFLHSNNVHSALILSLGAAACACLGLLVHTLVKRKNLNRYVRLSSPSPESVKKTASADYTNVYPPSQRHVLREISPGFSSNNVDLSASPRLLLRLDQDYRYANPAAYNFTGFSVDEIKRLGAFPDYAKLSGVPLPVPLKNFDLDAALPRPYRPFRWAYHQTMSLKKMDPDFWIEIENTYCSRIIQRQNLYAKHGRDVLQALPGSELACKELMEMVIQFICARYPQAFELHGRVFVNHLLGVKQDLGHIDPLLFLLNHVPEDFALTLRDPATGRYCFRAGVICSSVGWKLSEKIGLGLPEIHAPVPDYKEKMEFSMDRFFTKMPTDSPIQRGSWGLEVGQPLFIPSEDPEFQTRETQSPSLTESDVHLRVDWQTLRRLPLSGAIVFNFKALFTPLTEFRDEPYVPSLVLKVLNEGKENIMKYKGTWHVEHVAKPTLRRWEREQIEKGLIPGDWQPTTLDENPFFPGWERKWNMS</sequence>
<dbReference type="Pfam" id="PF11927">
    <property type="entry name" value="HODM_asu-like"/>
    <property type="match status" value="1"/>
</dbReference>
<keyword evidence="1" id="KW-1133">Transmembrane helix</keyword>
<keyword evidence="1" id="KW-0812">Transmembrane</keyword>
<dbReference type="OMA" id="QFICARY"/>